<evidence type="ECO:0000313" key="1">
    <source>
        <dbReference type="EMBL" id="SMQ80536.1"/>
    </source>
</evidence>
<sequence>MKKISRFLNLLKVVDNRPDFSYVENLISGQLFFRAPRELNDPFEVLPIFDDEGLLSATDPDLITVHKKMLALTYGYSPLEAEIELLRRISLSGLQQYNDYHRKRLKTAYFDLMTERMENHGVCCFVDSAKSQNPQDDEKLMWSLYANGVSGVKVEFDQERLVDSLDTSGLSTSEKYDELIVARDHITYQDNRPVIDVWDFFWSLSFTSDDLARQKLMEEKVISPYLFTKSKSWDRENEFRIVVEGAANKLVPFSVDSIESISFGQRCDAEVRARLHEAFRDKTKLYDVKTCEKTYDLCAIPLN</sequence>
<dbReference type="Proteomes" id="UP000194450">
    <property type="component" value="Unassembled WGS sequence"/>
</dbReference>
<gene>
    <name evidence="1" type="ORF">SAMN06297229_2292</name>
</gene>
<organism evidence="1 2">
    <name type="scientific">Pseudidiomarina planktonica</name>
    <dbReference type="NCBI Taxonomy" id="1323738"/>
    <lineage>
        <taxon>Bacteria</taxon>
        <taxon>Pseudomonadati</taxon>
        <taxon>Pseudomonadota</taxon>
        <taxon>Gammaproteobacteria</taxon>
        <taxon>Alteromonadales</taxon>
        <taxon>Idiomarinaceae</taxon>
        <taxon>Pseudidiomarina</taxon>
    </lineage>
</organism>
<dbReference type="OrthoDB" id="4119964at2"/>
<evidence type="ECO:0008006" key="3">
    <source>
        <dbReference type="Google" id="ProtNLM"/>
    </source>
</evidence>
<dbReference type="EMBL" id="FXWH01000003">
    <property type="protein sequence ID" value="SMQ80536.1"/>
    <property type="molecule type" value="Genomic_DNA"/>
</dbReference>
<reference evidence="2" key="1">
    <citation type="submission" date="2017-04" db="EMBL/GenBank/DDBJ databases">
        <authorList>
            <person name="Varghese N."/>
            <person name="Submissions S."/>
        </authorList>
    </citation>
    <scope>NUCLEOTIDE SEQUENCE [LARGE SCALE GENOMIC DNA]</scope>
</reference>
<keyword evidence="2" id="KW-1185">Reference proteome</keyword>
<accession>A0A1Y6FXI8</accession>
<dbReference type="InterPro" id="IPR021352">
    <property type="entry name" value="DUF2971"/>
</dbReference>
<dbReference type="AlphaFoldDB" id="A0A1Y6FXI8"/>
<evidence type="ECO:0000313" key="2">
    <source>
        <dbReference type="Proteomes" id="UP000194450"/>
    </source>
</evidence>
<protein>
    <recommendedName>
        <fullName evidence="3">DUF2971 domain-containing protein</fullName>
    </recommendedName>
</protein>
<name>A0A1Y6FXI8_9GAMM</name>
<dbReference type="RefSeq" id="WP_086435419.1">
    <property type="nucleotide sequence ID" value="NZ_FXWH01000003.1"/>
</dbReference>
<dbReference type="Pfam" id="PF11185">
    <property type="entry name" value="DUF2971"/>
    <property type="match status" value="1"/>
</dbReference>
<proteinExistence type="predicted"/>